<dbReference type="InterPro" id="IPR050167">
    <property type="entry name" value="Ser_Thr_protein_kinase"/>
</dbReference>
<dbReference type="Gene3D" id="1.10.510.10">
    <property type="entry name" value="Transferase(Phosphotransferase) domain 1"/>
    <property type="match status" value="1"/>
</dbReference>
<feature type="compositionally biased region" description="Low complexity" evidence="1">
    <location>
        <begin position="814"/>
        <end position="830"/>
    </location>
</feature>
<dbReference type="Proteomes" id="UP001295423">
    <property type="component" value="Unassembled WGS sequence"/>
</dbReference>
<organism evidence="3 4">
    <name type="scientific">Cylindrotheca closterium</name>
    <dbReference type="NCBI Taxonomy" id="2856"/>
    <lineage>
        <taxon>Eukaryota</taxon>
        <taxon>Sar</taxon>
        <taxon>Stramenopiles</taxon>
        <taxon>Ochrophyta</taxon>
        <taxon>Bacillariophyta</taxon>
        <taxon>Bacillariophyceae</taxon>
        <taxon>Bacillariophycidae</taxon>
        <taxon>Bacillariales</taxon>
        <taxon>Bacillariaceae</taxon>
        <taxon>Cylindrotheca</taxon>
    </lineage>
</organism>
<dbReference type="Gene3D" id="3.30.200.20">
    <property type="entry name" value="Phosphorylase Kinase, domain 1"/>
    <property type="match status" value="1"/>
</dbReference>
<feature type="compositionally biased region" description="Basic and acidic residues" evidence="1">
    <location>
        <begin position="466"/>
        <end position="475"/>
    </location>
</feature>
<comment type="caution">
    <text evidence="3">The sequence shown here is derived from an EMBL/GenBank/DDBJ whole genome shotgun (WGS) entry which is preliminary data.</text>
</comment>
<evidence type="ECO:0000313" key="4">
    <source>
        <dbReference type="Proteomes" id="UP001295423"/>
    </source>
</evidence>
<feature type="compositionally biased region" description="Basic residues" evidence="1">
    <location>
        <begin position="787"/>
        <end position="796"/>
    </location>
</feature>
<evidence type="ECO:0000256" key="1">
    <source>
        <dbReference type="SAM" id="MobiDB-lite"/>
    </source>
</evidence>
<feature type="domain" description="Protein kinase" evidence="2">
    <location>
        <begin position="21"/>
        <end position="329"/>
    </location>
</feature>
<protein>
    <recommendedName>
        <fullName evidence="2">Protein kinase domain-containing protein</fullName>
    </recommendedName>
</protein>
<feature type="compositionally biased region" description="Basic and acidic residues" evidence="1">
    <location>
        <begin position="398"/>
        <end position="411"/>
    </location>
</feature>
<feature type="compositionally biased region" description="Basic and acidic residues" evidence="1">
    <location>
        <begin position="547"/>
        <end position="558"/>
    </location>
</feature>
<dbReference type="InterPro" id="IPR011009">
    <property type="entry name" value="Kinase-like_dom_sf"/>
</dbReference>
<sequence>MVAKSSIEESLEAEEYNVNELEKMNRLGKGGFCNVHLVNTRRDGVLRRVAMKELHLEGIDTQHEFHEAAKDLIQEAQILQQVHHSNIVGLRGISDLDPNSFLSSLGNSGTYFILLDVMLETLEERLNRWYKDDKSWKTKPSTLLAFRKAMLRRMPKEVCRKRMMERIRTVVMDVAGAMEYLHEHNIIFQDLKPENIGFEIETDQLKIFDFGMARSVHPVTGKIVGEEEEMICGTPRYFAPEIFDFSGGSKQTDVYAFGIMLHEICSMNVPFGKMDDFEAFRDHICAGGRPNMLEIPDDATRQVIEDCTLEDPAARPSFSDLRACRLPELLVEKKELETSVRTPETEISEMQSGLCVNVIPLDLGDNDTIEKCQLPQEFDDVPSRSYASNQSMPRMRHHGDEESVNSRDLGRSTHSASSDFLSNSECGMLPDDGDGSCLTDEQKQRRKERIQRILARKNKPRRRRLKNEDPKEHHSGGKVLLRRSSLCDDHDVPLRESPSDPVGLDSHSSIPRNLSYTDDNDAGSFADDAISLNGDSPSVNDYTISLKGERSVTSRVSDDGLEMTQDVQHVIEEIPLEEVPRPPPPPPPLPMQSPRAGLDNSSHGARKKRRKKKKGMDLSSHSALNIATVPLADEGPEDQPPPPPPPHPPQSPQLSVGTMKSRKKKEKTGMDLSSHSTFTSATVFQADDEPAASSGVNDEALDSTEDQPPPPPPPPQSAQLSTGTMKSRKKKKKTGMDLSNHSVLSASKKKKNSGMDRSSHSALSASKSAPDLKSAKCVSDDDASQAGRRKKKRGGKKKDFMFSLENKSHANKMSPSSPTVGSPKSSSKSPKSSRTRKKNKLEMKLEPQLSQRALADPAKEDPVPFLRSTSDAMLRKSERPTMPSREFSWWTLKNAQ</sequence>
<evidence type="ECO:0000313" key="3">
    <source>
        <dbReference type="EMBL" id="CAJ1932707.1"/>
    </source>
</evidence>
<accession>A0AAD2CF17</accession>
<gene>
    <name evidence="3" type="ORF">CYCCA115_LOCUS2971</name>
</gene>
<dbReference type="PANTHER" id="PTHR23257">
    <property type="entry name" value="SERINE-THREONINE PROTEIN KINASE"/>
    <property type="match status" value="1"/>
</dbReference>
<dbReference type="InterPro" id="IPR000719">
    <property type="entry name" value="Prot_kinase_dom"/>
</dbReference>
<feature type="compositionally biased region" description="Basic residues" evidence="1">
    <location>
        <begin position="444"/>
        <end position="465"/>
    </location>
</feature>
<feature type="compositionally biased region" description="Basic and acidic residues" evidence="1">
    <location>
        <begin position="485"/>
        <end position="498"/>
    </location>
</feature>
<name>A0AAD2CF17_9STRA</name>
<feature type="compositionally biased region" description="Pro residues" evidence="1">
    <location>
        <begin position="581"/>
        <end position="591"/>
    </location>
</feature>
<dbReference type="GO" id="GO:0005524">
    <property type="term" value="F:ATP binding"/>
    <property type="evidence" value="ECO:0007669"/>
    <property type="project" value="InterPro"/>
</dbReference>
<dbReference type="GO" id="GO:0007165">
    <property type="term" value="P:signal transduction"/>
    <property type="evidence" value="ECO:0007669"/>
    <property type="project" value="TreeGrafter"/>
</dbReference>
<proteinExistence type="predicted"/>
<dbReference type="GO" id="GO:0004672">
    <property type="term" value="F:protein kinase activity"/>
    <property type="evidence" value="ECO:0007669"/>
    <property type="project" value="InterPro"/>
</dbReference>
<dbReference type="GO" id="GO:0005737">
    <property type="term" value="C:cytoplasm"/>
    <property type="evidence" value="ECO:0007669"/>
    <property type="project" value="TreeGrafter"/>
</dbReference>
<feature type="compositionally biased region" description="Polar residues" evidence="1">
    <location>
        <begin position="671"/>
        <end position="683"/>
    </location>
</feature>
<reference evidence="3" key="1">
    <citation type="submission" date="2023-08" db="EMBL/GenBank/DDBJ databases">
        <authorList>
            <person name="Audoor S."/>
            <person name="Bilcke G."/>
        </authorList>
    </citation>
    <scope>NUCLEOTIDE SEQUENCE</scope>
</reference>
<feature type="region of interest" description="Disordered" evidence="1">
    <location>
        <begin position="375"/>
        <end position="896"/>
    </location>
</feature>
<dbReference type="EMBL" id="CAKOGP040000224">
    <property type="protein sequence ID" value="CAJ1932707.1"/>
    <property type="molecule type" value="Genomic_DNA"/>
</dbReference>
<dbReference type="PANTHER" id="PTHR23257:SF958">
    <property type="entry name" value="SERINE_THREONINE-PROTEIN KINASE WNK4"/>
    <property type="match status" value="1"/>
</dbReference>
<dbReference type="PROSITE" id="PS50011">
    <property type="entry name" value="PROTEIN_KINASE_DOM"/>
    <property type="match status" value="1"/>
</dbReference>
<feature type="compositionally biased region" description="Polar residues" evidence="1">
    <location>
        <begin position="412"/>
        <end position="425"/>
    </location>
</feature>
<keyword evidence="4" id="KW-1185">Reference proteome</keyword>
<feature type="compositionally biased region" description="Pro residues" evidence="1">
    <location>
        <begin position="638"/>
        <end position="651"/>
    </location>
</feature>
<feature type="compositionally biased region" description="Pro residues" evidence="1">
    <location>
        <begin position="707"/>
        <end position="716"/>
    </location>
</feature>
<feature type="compositionally biased region" description="Low complexity" evidence="1">
    <location>
        <begin position="760"/>
        <end position="769"/>
    </location>
</feature>
<dbReference type="SMART" id="SM00220">
    <property type="entry name" value="S_TKc"/>
    <property type="match status" value="1"/>
</dbReference>
<dbReference type="SUPFAM" id="SSF56112">
    <property type="entry name" value="Protein kinase-like (PK-like)"/>
    <property type="match status" value="1"/>
</dbReference>
<dbReference type="Pfam" id="PF00069">
    <property type="entry name" value="Pkinase"/>
    <property type="match status" value="1"/>
</dbReference>
<feature type="compositionally biased region" description="Polar residues" evidence="1">
    <location>
        <begin position="533"/>
        <end position="543"/>
    </location>
</feature>
<evidence type="ECO:0000259" key="2">
    <source>
        <dbReference type="PROSITE" id="PS50011"/>
    </source>
</evidence>
<dbReference type="AlphaFoldDB" id="A0AAD2CF17"/>
<feature type="compositionally biased region" description="Basic residues" evidence="1">
    <location>
        <begin position="604"/>
        <end position="614"/>
    </location>
</feature>
<feature type="compositionally biased region" description="Polar residues" evidence="1">
    <location>
        <begin position="506"/>
        <end position="517"/>
    </location>
</feature>